<evidence type="ECO:0000313" key="4">
    <source>
        <dbReference type="EMBL" id="KAK0549943.1"/>
    </source>
</evidence>
<evidence type="ECO:0008006" key="6">
    <source>
        <dbReference type="Google" id="ProtNLM"/>
    </source>
</evidence>
<dbReference type="InterPro" id="IPR036908">
    <property type="entry name" value="RlpA-like_sf"/>
</dbReference>
<reference evidence="4" key="1">
    <citation type="journal article" date="2023" name="PhytoFront">
        <title>Draft Genome Resources of Seven Strains of Tilletia horrida, Causal Agent of Kernel Smut of Rice.</title>
        <authorList>
            <person name="Khanal S."/>
            <person name="Antony Babu S."/>
            <person name="Zhou X.G."/>
        </authorList>
    </citation>
    <scope>NUCLEOTIDE SEQUENCE</scope>
    <source>
        <strain evidence="4">TX6</strain>
    </source>
</reference>
<comment type="caution">
    <text evidence="4">The sequence shown here is derived from an EMBL/GenBank/DDBJ whole genome shotgun (WGS) entry which is preliminary data.</text>
</comment>
<name>A0AAN6JTF6_9BASI</name>
<feature type="compositionally biased region" description="Polar residues" evidence="2">
    <location>
        <begin position="210"/>
        <end position="230"/>
    </location>
</feature>
<dbReference type="PANTHER" id="PTHR31836">
    <property type="match status" value="1"/>
</dbReference>
<dbReference type="AlphaFoldDB" id="A0AAN6JTF6"/>
<keyword evidence="1 3" id="KW-0732">Signal</keyword>
<organism evidence="4 5">
    <name type="scientific">Tilletia horrida</name>
    <dbReference type="NCBI Taxonomy" id="155126"/>
    <lineage>
        <taxon>Eukaryota</taxon>
        <taxon>Fungi</taxon>
        <taxon>Dikarya</taxon>
        <taxon>Basidiomycota</taxon>
        <taxon>Ustilaginomycotina</taxon>
        <taxon>Exobasidiomycetes</taxon>
        <taxon>Tilletiales</taxon>
        <taxon>Tilletiaceae</taxon>
        <taxon>Tilletia</taxon>
    </lineage>
</organism>
<dbReference type="InterPro" id="IPR051477">
    <property type="entry name" value="Expansin_CellWall"/>
</dbReference>
<dbReference type="SUPFAM" id="SSF50685">
    <property type="entry name" value="Barwin-like endoglucanases"/>
    <property type="match status" value="1"/>
</dbReference>
<feature type="chain" id="PRO_5042825449" description="RlpA-like protein double-psi beta-barrel domain-containing protein" evidence="3">
    <location>
        <begin position="22"/>
        <end position="304"/>
    </location>
</feature>
<feature type="region of interest" description="Disordered" evidence="2">
    <location>
        <begin position="161"/>
        <end position="281"/>
    </location>
</feature>
<feature type="compositionally biased region" description="Low complexity" evidence="2">
    <location>
        <begin position="177"/>
        <end position="199"/>
    </location>
</feature>
<dbReference type="Gene3D" id="2.40.40.10">
    <property type="entry name" value="RlpA-like domain"/>
    <property type="match status" value="1"/>
</dbReference>
<dbReference type="CDD" id="cd22191">
    <property type="entry name" value="DPBB_RlpA_EXP_N-like"/>
    <property type="match status" value="1"/>
</dbReference>
<evidence type="ECO:0000313" key="5">
    <source>
        <dbReference type="Proteomes" id="UP001176517"/>
    </source>
</evidence>
<evidence type="ECO:0000256" key="1">
    <source>
        <dbReference type="ARBA" id="ARBA00022729"/>
    </source>
</evidence>
<evidence type="ECO:0000256" key="2">
    <source>
        <dbReference type="SAM" id="MobiDB-lite"/>
    </source>
</evidence>
<sequence>MNLSIAAVLATLSALAALTEANEHRAAPSVRDNHSRFATRQAQALSPRLLSAGARIGGQGTWFNVEENEVDCGGFYKSSDFVVALNQPMYGNLNAKSPFCDRWITVYANGKSAKAKIVDACPESSDACHHGSLDMSQGLFKYFAGLDVGVIDIHWTMDDGTSGDGEVGGHGHGGGEHNTPAPAAATQHQPDTTKPSKPSTPKPIKESGDTKGSITSTTTPAPKHPSSGSNEKPKPIDTHPKKNTTSTNTTGPKGAGAGHKDKEPVHPDKAEGTLPKTDVGQTNLLTMVDLEHSFVRIVTVAHTS</sequence>
<accession>A0AAN6JTF6</accession>
<dbReference type="Proteomes" id="UP001176517">
    <property type="component" value="Unassembled WGS sequence"/>
</dbReference>
<feature type="compositionally biased region" description="Basic and acidic residues" evidence="2">
    <location>
        <begin position="231"/>
        <end position="240"/>
    </location>
</feature>
<keyword evidence="5" id="KW-1185">Reference proteome</keyword>
<gene>
    <name evidence="4" type="ORF">OC846_003859</name>
</gene>
<dbReference type="EMBL" id="JAPDMZ010000102">
    <property type="protein sequence ID" value="KAK0549943.1"/>
    <property type="molecule type" value="Genomic_DNA"/>
</dbReference>
<feature type="compositionally biased region" description="Basic and acidic residues" evidence="2">
    <location>
        <begin position="258"/>
        <end position="271"/>
    </location>
</feature>
<dbReference type="PANTHER" id="PTHR31836:SF28">
    <property type="entry name" value="SRCR DOMAIN-CONTAINING PROTEIN-RELATED"/>
    <property type="match status" value="1"/>
</dbReference>
<feature type="signal peptide" evidence="3">
    <location>
        <begin position="1"/>
        <end position="21"/>
    </location>
</feature>
<protein>
    <recommendedName>
        <fullName evidence="6">RlpA-like protein double-psi beta-barrel domain-containing protein</fullName>
    </recommendedName>
</protein>
<evidence type="ECO:0000256" key="3">
    <source>
        <dbReference type="SAM" id="SignalP"/>
    </source>
</evidence>
<proteinExistence type="predicted"/>